<evidence type="ECO:0008006" key="4">
    <source>
        <dbReference type="Google" id="ProtNLM"/>
    </source>
</evidence>
<keyword evidence="1" id="KW-0812">Transmembrane</keyword>
<dbReference type="Proteomes" id="UP000178099">
    <property type="component" value="Unassembled WGS sequence"/>
</dbReference>
<feature type="transmembrane region" description="Helical" evidence="1">
    <location>
        <begin position="45"/>
        <end position="62"/>
    </location>
</feature>
<name>A0A1G2DBL0_9BACT</name>
<protein>
    <recommendedName>
        <fullName evidence="4">PrgI family protein</fullName>
    </recommendedName>
</protein>
<sequence>MGFLRHKETSLYFGYNRNYTRMLFQVPQFIEVEDKIIGPFTFKQFIYIAGGAGISFILFKIFPLFISVFLIAPVAALSLALAFYKMNDQPFIQVLESMLTYTFGKKLYTWEKAPPKKASEATEDRTEDISGLLVPRVSEGKLKDIAWSLGVEESLYSSEDEGGKTPSGDTK</sequence>
<comment type="caution">
    <text evidence="2">The sequence shown here is derived from an EMBL/GenBank/DDBJ whole genome shotgun (WGS) entry which is preliminary data.</text>
</comment>
<dbReference type="InterPro" id="IPR024414">
    <property type="entry name" value="Uncharacterised_PrgI"/>
</dbReference>
<evidence type="ECO:0000256" key="1">
    <source>
        <dbReference type="SAM" id="Phobius"/>
    </source>
</evidence>
<keyword evidence="1" id="KW-1133">Transmembrane helix</keyword>
<dbReference type="AlphaFoldDB" id="A0A1G2DBL0"/>
<accession>A0A1G2DBL0</accession>
<reference evidence="2 3" key="1">
    <citation type="journal article" date="2016" name="Nat. Commun.">
        <title>Thousands of microbial genomes shed light on interconnected biogeochemical processes in an aquifer system.</title>
        <authorList>
            <person name="Anantharaman K."/>
            <person name="Brown C.T."/>
            <person name="Hug L.A."/>
            <person name="Sharon I."/>
            <person name="Castelle C.J."/>
            <person name="Probst A.J."/>
            <person name="Thomas B.C."/>
            <person name="Singh A."/>
            <person name="Wilkins M.J."/>
            <person name="Karaoz U."/>
            <person name="Brodie E.L."/>
            <person name="Williams K.H."/>
            <person name="Hubbard S.S."/>
            <person name="Banfield J.F."/>
        </authorList>
    </citation>
    <scope>NUCLEOTIDE SEQUENCE [LARGE SCALE GENOMIC DNA]</scope>
</reference>
<feature type="transmembrane region" description="Helical" evidence="1">
    <location>
        <begin position="68"/>
        <end position="84"/>
    </location>
</feature>
<dbReference type="EMBL" id="MHLN01000031">
    <property type="protein sequence ID" value="OGZ10852.1"/>
    <property type="molecule type" value="Genomic_DNA"/>
</dbReference>
<evidence type="ECO:0000313" key="2">
    <source>
        <dbReference type="EMBL" id="OGZ10852.1"/>
    </source>
</evidence>
<gene>
    <name evidence="2" type="ORF">A3D67_02660</name>
</gene>
<evidence type="ECO:0000313" key="3">
    <source>
        <dbReference type="Proteomes" id="UP000178099"/>
    </source>
</evidence>
<dbReference type="Pfam" id="PF12666">
    <property type="entry name" value="PrgI"/>
    <property type="match status" value="1"/>
</dbReference>
<proteinExistence type="predicted"/>
<keyword evidence="1" id="KW-0472">Membrane</keyword>
<organism evidence="2 3">
    <name type="scientific">Candidatus Lloydbacteria bacterium RIFCSPHIGHO2_02_FULL_51_22</name>
    <dbReference type="NCBI Taxonomy" id="1798663"/>
    <lineage>
        <taxon>Bacteria</taxon>
        <taxon>Candidatus Lloydiibacteriota</taxon>
    </lineage>
</organism>